<dbReference type="InterPro" id="IPR002110">
    <property type="entry name" value="Ankyrin_rpt"/>
</dbReference>
<feature type="repeat" description="ANK" evidence="3">
    <location>
        <begin position="136"/>
        <end position="168"/>
    </location>
</feature>
<gene>
    <name evidence="5" type="primary">LOC111118500</name>
</gene>
<dbReference type="SUPFAM" id="SSF48403">
    <property type="entry name" value="Ankyrin repeat"/>
    <property type="match status" value="1"/>
</dbReference>
<dbReference type="SMART" id="SM00248">
    <property type="entry name" value="ANK"/>
    <property type="match status" value="6"/>
</dbReference>
<dbReference type="Proteomes" id="UP000694844">
    <property type="component" value="Chromosome 2"/>
</dbReference>
<dbReference type="Gene3D" id="3.30.460.90">
    <property type="match status" value="1"/>
</dbReference>
<keyword evidence="2 3" id="KW-0040">ANK repeat</keyword>
<evidence type="ECO:0000256" key="1">
    <source>
        <dbReference type="ARBA" id="ARBA00022737"/>
    </source>
</evidence>
<dbReference type="PROSITE" id="PS50297">
    <property type="entry name" value="ANK_REP_REGION"/>
    <property type="match status" value="1"/>
</dbReference>
<dbReference type="PANTHER" id="PTHR24189">
    <property type="entry name" value="MYOTROPHIN"/>
    <property type="match status" value="1"/>
</dbReference>
<evidence type="ECO:0000313" key="4">
    <source>
        <dbReference type="Proteomes" id="UP000694844"/>
    </source>
</evidence>
<dbReference type="OrthoDB" id="4735278at2759"/>
<dbReference type="PROSITE" id="PS50088">
    <property type="entry name" value="ANK_REPEAT"/>
    <property type="match status" value="5"/>
</dbReference>
<dbReference type="Pfam" id="PF12796">
    <property type="entry name" value="Ank_2"/>
    <property type="match status" value="2"/>
</dbReference>
<dbReference type="GeneID" id="111118500"/>
<dbReference type="Gene3D" id="1.25.40.20">
    <property type="entry name" value="Ankyrin repeat-containing domain"/>
    <property type="match status" value="2"/>
</dbReference>
<reference evidence="5" key="1">
    <citation type="submission" date="2025-08" db="UniProtKB">
        <authorList>
            <consortium name="RefSeq"/>
        </authorList>
    </citation>
    <scope>IDENTIFICATION</scope>
    <source>
        <tissue evidence="5">Whole sample</tissue>
    </source>
</reference>
<evidence type="ECO:0000256" key="2">
    <source>
        <dbReference type="ARBA" id="ARBA00023043"/>
    </source>
</evidence>
<dbReference type="RefSeq" id="XP_022313723.1">
    <property type="nucleotide sequence ID" value="XM_022458015.1"/>
</dbReference>
<feature type="repeat" description="ANK" evidence="3">
    <location>
        <begin position="204"/>
        <end position="236"/>
    </location>
</feature>
<dbReference type="KEGG" id="cvn:111118500"/>
<dbReference type="InterPro" id="IPR050745">
    <property type="entry name" value="Multifunctional_regulatory"/>
</dbReference>
<proteinExistence type="predicted"/>
<keyword evidence="1" id="KW-0677">Repeat</keyword>
<accession>A0A8B8CD73</accession>
<protein>
    <submittedName>
        <fullName evidence="5">Uncharacterized protein LOC111118500</fullName>
    </submittedName>
</protein>
<sequence length="401" mass="45685">MTSMKYLIENGADVLAKNRLGETLFHYLADSLHLMGVQEVTYLLLEKGLDINEKDKSGKTVLHHAMMSKETTTETLVELLKHNVTVNVKDSRGRNEIFCAVEEVDINYNQAELEQRAEVIKNLVNAGVCVNDQDDNGIFPLHYATLKNDLDILVGLLDCGADVMQKSNTGTTALHWSTRHYNMLHVLIHFYLDGGHDLNVKDVYGSTALHWAVWLKNKSAAQSLLQVGCDYTIKDMSGRTPGEFADIVHFSHFFWLIEGDRFEKLEFLELQDPKLECSGADPLMACPLLRYIKKEDGALCLEMYLDHLNLHKTSLQSCWQKSISLKNMGLFYALEDNRWIPGTFDHLISLLAERLSEKHPLFSCEIKLAGSMHEETKVKIPNEFDYLHVYHVAHIKIVRPI</sequence>
<feature type="repeat" description="ANK" evidence="3">
    <location>
        <begin position="20"/>
        <end position="56"/>
    </location>
</feature>
<feature type="repeat" description="ANK" evidence="3">
    <location>
        <begin position="169"/>
        <end position="203"/>
    </location>
</feature>
<name>A0A8B8CD73_CRAVI</name>
<feature type="repeat" description="ANK" evidence="3">
    <location>
        <begin position="57"/>
        <end position="91"/>
    </location>
</feature>
<keyword evidence="4" id="KW-1185">Reference proteome</keyword>
<dbReference type="AlphaFoldDB" id="A0A8B8CD73"/>
<dbReference type="InterPro" id="IPR036770">
    <property type="entry name" value="Ankyrin_rpt-contain_sf"/>
</dbReference>
<evidence type="ECO:0000313" key="5">
    <source>
        <dbReference type="RefSeq" id="XP_022313723.1"/>
    </source>
</evidence>
<organism evidence="4 5">
    <name type="scientific">Crassostrea virginica</name>
    <name type="common">Eastern oyster</name>
    <dbReference type="NCBI Taxonomy" id="6565"/>
    <lineage>
        <taxon>Eukaryota</taxon>
        <taxon>Metazoa</taxon>
        <taxon>Spiralia</taxon>
        <taxon>Lophotrochozoa</taxon>
        <taxon>Mollusca</taxon>
        <taxon>Bivalvia</taxon>
        <taxon>Autobranchia</taxon>
        <taxon>Pteriomorphia</taxon>
        <taxon>Ostreida</taxon>
        <taxon>Ostreoidea</taxon>
        <taxon>Ostreidae</taxon>
        <taxon>Crassostrea</taxon>
    </lineage>
</organism>
<evidence type="ECO:0000256" key="3">
    <source>
        <dbReference type="PROSITE-ProRule" id="PRU00023"/>
    </source>
</evidence>